<comment type="pathway">
    <text evidence="1">Cofactor biosynthesis; tetrahydrofolate biosynthesis; 2-amino-4-hydroxy-6-hydroxymethyl-7,8-dihydropteridine diphosphate from 7,8-dihydroneopterin triphosphate: step 4/4.</text>
</comment>
<dbReference type="GO" id="GO:0016301">
    <property type="term" value="F:kinase activity"/>
    <property type="evidence" value="ECO:0007669"/>
    <property type="project" value="UniProtKB-KW"/>
</dbReference>
<dbReference type="PANTHER" id="PTHR43071">
    <property type="entry name" value="2-AMINO-4-HYDROXY-6-HYDROXYMETHYLDIHYDROPTERIDINE PYROPHOSPHOKINASE"/>
    <property type="match status" value="1"/>
</dbReference>
<evidence type="ECO:0000256" key="10">
    <source>
        <dbReference type="ARBA" id="ARBA00029409"/>
    </source>
</evidence>
<evidence type="ECO:0000259" key="13">
    <source>
        <dbReference type="Pfam" id="PF01288"/>
    </source>
</evidence>
<dbReference type="Proteomes" id="UP000319342">
    <property type="component" value="Chromosome"/>
</dbReference>
<reference evidence="14 15" key="1">
    <citation type="submission" date="2019-02" db="EMBL/GenBank/DDBJ databases">
        <title>Deep-cultivation of Planctomycetes and their phenomic and genomic characterization uncovers novel biology.</title>
        <authorList>
            <person name="Wiegand S."/>
            <person name="Jogler M."/>
            <person name="Boedeker C."/>
            <person name="Pinto D."/>
            <person name="Vollmers J."/>
            <person name="Rivas-Marin E."/>
            <person name="Kohn T."/>
            <person name="Peeters S.H."/>
            <person name="Heuer A."/>
            <person name="Rast P."/>
            <person name="Oberbeckmann S."/>
            <person name="Bunk B."/>
            <person name="Jeske O."/>
            <person name="Meyerdierks A."/>
            <person name="Storesund J.E."/>
            <person name="Kallscheuer N."/>
            <person name="Luecker S."/>
            <person name="Lage O.M."/>
            <person name="Pohl T."/>
            <person name="Merkel B.J."/>
            <person name="Hornburger P."/>
            <person name="Mueller R.-W."/>
            <person name="Bruemmer F."/>
            <person name="Labrenz M."/>
            <person name="Spormann A.M."/>
            <person name="Op den Camp H."/>
            <person name="Overmann J."/>
            <person name="Amann R."/>
            <person name="Jetten M.S.M."/>
            <person name="Mascher T."/>
            <person name="Medema M.H."/>
            <person name="Devos D.P."/>
            <person name="Kaster A.-K."/>
            <person name="Ovreas L."/>
            <person name="Rohde M."/>
            <person name="Galperin M.Y."/>
            <person name="Jogler C."/>
        </authorList>
    </citation>
    <scope>NUCLEOTIDE SEQUENCE [LARGE SCALE GENOMIC DNA]</scope>
    <source>
        <strain evidence="14 15">Pla163</strain>
    </source>
</reference>
<evidence type="ECO:0000256" key="7">
    <source>
        <dbReference type="ARBA" id="ARBA00022777"/>
    </source>
</evidence>
<keyword evidence="6" id="KW-0547">Nucleotide-binding</keyword>
<evidence type="ECO:0000256" key="4">
    <source>
        <dbReference type="ARBA" id="ARBA00016218"/>
    </source>
</evidence>
<evidence type="ECO:0000256" key="1">
    <source>
        <dbReference type="ARBA" id="ARBA00005051"/>
    </source>
</evidence>
<gene>
    <name evidence="14" type="primary">folK</name>
    <name evidence="14" type="ORF">Pla163_17570</name>
</gene>
<keyword evidence="15" id="KW-1185">Reference proteome</keyword>
<dbReference type="InterPro" id="IPR035907">
    <property type="entry name" value="Hppk_sf"/>
</dbReference>
<dbReference type="RefSeq" id="WP_145186567.1">
    <property type="nucleotide sequence ID" value="NZ_CP036290.1"/>
</dbReference>
<protein>
    <recommendedName>
        <fullName evidence="4">2-amino-4-hydroxy-6-hydroxymethyldihydropteridine pyrophosphokinase</fullName>
        <ecNumber evidence="3">2.7.6.3</ecNumber>
    </recommendedName>
    <alternativeName>
        <fullName evidence="11">6-hydroxymethyl-7,8-dihydropterin pyrophosphokinase</fullName>
    </alternativeName>
    <alternativeName>
        <fullName evidence="12">7,8-dihydro-6-hydroxymethylpterin-pyrophosphokinase</fullName>
    </alternativeName>
</protein>
<dbReference type="UniPathway" id="UPA00077">
    <property type="reaction ID" value="UER00155"/>
</dbReference>
<evidence type="ECO:0000313" key="14">
    <source>
        <dbReference type="EMBL" id="QDU84646.1"/>
    </source>
</evidence>
<keyword evidence="9" id="KW-0289">Folate biosynthesis</keyword>
<dbReference type="NCBIfam" id="TIGR01498">
    <property type="entry name" value="folK"/>
    <property type="match status" value="1"/>
</dbReference>
<dbReference type="EC" id="2.7.6.3" evidence="3"/>
<dbReference type="CDD" id="cd00483">
    <property type="entry name" value="HPPK"/>
    <property type="match status" value="1"/>
</dbReference>
<proteinExistence type="inferred from homology"/>
<comment type="similarity">
    <text evidence="2">Belongs to the HPPK family.</text>
</comment>
<dbReference type="InterPro" id="IPR000550">
    <property type="entry name" value="Hppk"/>
</dbReference>
<dbReference type="GO" id="GO:0003848">
    <property type="term" value="F:2-amino-4-hydroxy-6-hydroxymethyldihydropteridine diphosphokinase activity"/>
    <property type="evidence" value="ECO:0007669"/>
    <property type="project" value="UniProtKB-EC"/>
</dbReference>
<feature type="domain" description="7,8-dihydro-6-hydroxymethylpterin-pyrophosphokinase" evidence="13">
    <location>
        <begin position="20"/>
        <end position="151"/>
    </location>
</feature>
<dbReference type="PANTHER" id="PTHR43071:SF1">
    <property type="entry name" value="2-AMINO-4-HYDROXY-6-HYDROXYMETHYLDIHYDROPTERIDINE PYROPHOSPHOKINASE"/>
    <property type="match status" value="1"/>
</dbReference>
<evidence type="ECO:0000256" key="8">
    <source>
        <dbReference type="ARBA" id="ARBA00022840"/>
    </source>
</evidence>
<evidence type="ECO:0000256" key="2">
    <source>
        <dbReference type="ARBA" id="ARBA00005810"/>
    </source>
</evidence>
<dbReference type="EMBL" id="CP036290">
    <property type="protein sequence ID" value="QDU84646.1"/>
    <property type="molecule type" value="Genomic_DNA"/>
</dbReference>
<organism evidence="14 15">
    <name type="scientific">Rohdeia mirabilis</name>
    <dbReference type="NCBI Taxonomy" id="2528008"/>
    <lineage>
        <taxon>Bacteria</taxon>
        <taxon>Pseudomonadati</taxon>
        <taxon>Planctomycetota</taxon>
        <taxon>Planctomycetia</taxon>
        <taxon>Planctomycetia incertae sedis</taxon>
        <taxon>Rohdeia</taxon>
    </lineage>
</organism>
<dbReference type="Pfam" id="PF01288">
    <property type="entry name" value="HPPK"/>
    <property type="match status" value="1"/>
</dbReference>
<keyword evidence="7 14" id="KW-0418">Kinase</keyword>
<dbReference type="AlphaFoldDB" id="A0A518CZI7"/>
<evidence type="ECO:0000256" key="3">
    <source>
        <dbReference type="ARBA" id="ARBA00013253"/>
    </source>
</evidence>
<evidence type="ECO:0000256" key="11">
    <source>
        <dbReference type="ARBA" id="ARBA00029766"/>
    </source>
</evidence>
<name>A0A518CZI7_9BACT</name>
<dbReference type="Gene3D" id="3.30.70.560">
    <property type="entry name" value="7,8-Dihydro-6-hydroxymethylpterin-pyrophosphokinase HPPK"/>
    <property type="match status" value="1"/>
</dbReference>
<dbReference type="GO" id="GO:0005524">
    <property type="term" value="F:ATP binding"/>
    <property type="evidence" value="ECO:0007669"/>
    <property type="project" value="UniProtKB-KW"/>
</dbReference>
<accession>A0A518CZI7</accession>
<evidence type="ECO:0000313" key="15">
    <source>
        <dbReference type="Proteomes" id="UP000319342"/>
    </source>
</evidence>
<evidence type="ECO:0000256" key="6">
    <source>
        <dbReference type="ARBA" id="ARBA00022741"/>
    </source>
</evidence>
<evidence type="ECO:0000256" key="12">
    <source>
        <dbReference type="ARBA" id="ARBA00033413"/>
    </source>
</evidence>
<evidence type="ECO:0000256" key="5">
    <source>
        <dbReference type="ARBA" id="ARBA00022679"/>
    </source>
</evidence>
<dbReference type="SUPFAM" id="SSF55083">
    <property type="entry name" value="6-hydroxymethyl-7,8-dihydropterin pyrophosphokinase, HPPK"/>
    <property type="match status" value="1"/>
</dbReference>
<dbReference type="GO" id="GO:0046654">
    <property type="term" value="P:tetrahydrofolate biosynthetic process"/>
    <property type="evidence" value="ECO:0007669"/>
    <property type="project" value="UniProtKB-UniPathway"/>
</dbReference>
<comment type="function">
    <text evidence="10">Catalyzes the transfer of pyrophosphate from adenosine triphosphate (ATP) to 6-hydroxymethyl-7,8-dihydropterin, an enzymatic step in folate biosynthesis pathway.</text>
</comment>
<dbReference type="GO" id="GO:0046656">
    <property type="term" value="P:folic acid biosynthetic process"/>
    <property type="evidence" value="ECO:0007669"/>
    <property type="project" value="UniProtKB-KW"/>
</dbReference>
<sequence length="180" mass="19411">MTTARANDAPQRSGAAKRAFVALGANVGPRRATLEWALRALDASEGVRVVARSSWHRTAPVGGPVGQPAFLNGAAELETSRTPHDLLALMLELEVRTGRLRTRATQDGPRSLDLDLLLFADHIVDDARLELPHPRLEERAFVLAPLAEIAPDLVLPRCGVRVRERLAALGVPHEPTPAAP</sequence>
<keyword evidence="5 14" id="KW-0808">Transferase</keyword>
<evidence type="ECO:0000256" key="9">
    <source>
        <dbReference type="ARBA" id="ARBA00022909"/>
    </source>
</evidence>
<dbReference type="OrthoDB" id="9808041at2"/>
<keyword evidence="8" id="KW-0067">ATP-binding</keyword>